<evidence type="ECO:0000313" key="1">
    <source>
        <dbReference type="EMBL" id="CAI5796271.1"/>
    </source>
</evidence>
<reference evidence="1" key="1">
    <citation type="submission" date="2022-12" db="EMBL/GenBank/DDBJ databases">
        <authorList>
            <person name="Alioto T."/>
            <person name="Alioto T."/>
            <person name="Gomez Garrido J."/>
        </authorList>
    </citation>
    <scope>NUCLEOTIDE SEQUENCE</scope>
</reference>
<accession>A0AA35PP73</accession>
<dbReference type="EMBL" id="OX395142">
    <property type="protein sequence ID" value="CAI5796271.1"/>
    <property type="molecule type" value="Genomic_DNA"/>
</dbReference>
<keyword evidence="2" id="KW-1185">Reference proteome</keyword>
<gene>
    <name evidence="1" type="ORF">PODLI_1B004380</name>
</gene>
<dbReference type="Proteomes" id="UP001178461">
    <property type="component" value="Chromosome 17"/>
</dbReference>
<proteinExistence type="predicted"/>
<evidence type="ECO:0000313" key="2">
    <source>
        <dbReference type="Proteomes" id="UP001178461"/>
    </source>
</evidence>
<name>A0AA35PP73_9SAUR</name>
<organism evidence="1 2">
    <name type="scientific">Podarcis lilfordi</name>
    <name type="common">Lilford's wall lizard</name>
    <dbReference type="NCBI Taxonomy" id="74358"/>
    <lineage>
        <taxon>Eukaryota</taxon>
        <taxon>Metazoa</taxon>
        <taxon>Chordata</taxon>
        <taxon>Craniata</taxon>
        <taxon>Vertebrata</taxon>
        <taxon>Euteleostomi</taxon>
        <taxon>Lepidosauria</taxon>
        <taxon>Squamata</taxon>
        <taxon>Bifurcata</taxon>
        <taxon>Unidentata</taxon>
        <taxon>Episquamata</taxon>
        <taxon>Laterata</taxon>
        <taxon>Lacertibaenia</taxon>
        <taxon>Lacertidae</taxon>
        <taxon>Podarcis</taxon>
    </lineage>
</organism>
<dbReference type="AlphaFoldDB" id="A0AA35PP73"/>
<sequence>MPLLPPANKPRQEEKSIKLLCIQLQKCEQKDVYRDCNQTASRWGSWEPLPTLLIIPTCFLHSPPSPPALFTHRREAEAYKMAPSAKPAFISCSSTLILAPKEGNQLLRCGGPASPAPSLVPVSPRHFPSLPKCHSPSGV</sequence>
<protein>
    <submittedName>
        <fullName evidence="1">Uncharacterized protein</fullName>
    </submittedName>
</protein>